<comment type="caution">
    <text evidence="2">The sequence shown here is derived from an EMBL/GenBank/DDBJ whole genome shotgun (WGS) entry which is preliminary data.</text>
</comment>
<keyword evidence="1" id="KW-0732">Signal</keyword>
<evidence type="ECO:0000256" key="1">
    <source>
        <dbReference type="SAM" id="SignalP"/>
    </source>
</evidence>
<name>A0A4U2YGF3_9BACI</name>
<reference evidence="2 3" key="1">
    <citation type="submission" date="2019-04" db="EMBL/GenBank/DDBJ databases">
        <title>Lysinibacillus genome sequencing.</title>
        <authorList>
            <person name="Dunlap C."/>
        </authorList>
    </citation>
    <scope>NUCLEOTIDE SEQUENCE [LARGE SCALE GENOMIC DNA]</scope>
    <source>
        <strain evidence="2 3">CCTCC AB 2010389</strain>
    </source>
</reference>
<dbReference type="RefSeq" id="WP_107896472.1">
    <property type="nucleotide sequence ID" value="NZ_PYWM01000021.1"/>
</dbReference>
<feature type="signal peptide" evidence="1">
    <location>
        <begin position="1"/>
        <end position="22"/>
    </location>
</feature>
<dbReference type="AlphaFoldDB" id="A0A4U2YGF3"/>
<dbReference type="PROSITE" id="PS51257">
    <property type="entry name" value="PROKAR_LIPOPROTEIN"/>
    <property type="match status" value="1"/>
</dbReference>
<sequence length="122" mass="14346">MKIKIMLVILGLSTLFFLSGCAEEEEKISVTFLQLAKQDNGTFAILVDDANEVYYKMAISSYEYNHWDLEENTVLDNLPIQESYDNSLSLFSVTVLEIQFNDKWHRMYETDYFEEENEIFSK</sequence>
<protein>
    <submittedName>
        <fullName evidence="2">Uncharacterized protein</fullName>
    </submittedName>
</protein>
<evidence type="ECO:0000313" key="2">
    <source>
        <dbReference type="EMBL" id="TKI60086.1"/>
    </source>
</evidence>
<feature type="chain" id="PRO_5039521599" evidence="1">
    <location>
        <begin position="23"/>
        <end position="122"/>
    </location>
</feature>
<keyword evidence="3" id="KW-1185">Reference proteome</keyword>
<accession>A0A4U2YGF3</accession>
<gene>
    <name evidence="2" type="ORF">FC756_19915</name>
</gene>
<dbReference type="EMBL" id="SZPU01000085">
    <property type="protein sequence ID" value="TKI60086.1"/>
    <property type="molecule type" value="Genomic_DNA"/>
</dbReference>
<organism evidence="2 3">
    <name type="scientific">Lysinibacillus mangiferihumi</name>
    <dbReference type="NCBI Taxonomy" id="1130819"/>
    <lineage>
        <taxon>Bacteria</taxon>
        <taxon>Bacillati</taxon>
        <taxon>Bacillota</taxon>
        <taxon>Bacilli</taxon>
        <taxon>Bacillales</taxon>
        <taxon>Bacillaceae</taxon>
        <taxon>Lysinibacillus</taxon>
    </lineage>
</organism>
<dbReference type="Proteomes" id="UP000308744">
    <property type="component" value="Unassembled WGS sequence"/>
</dbReference>
<proteinExistence type="predicted"/>
<evidence type="ECO:0000313" key="3">
    <source>
        <dbReference type="Proteomes" id="UP000308744"/>
    </source>
</evidence>